<feature type="compositionally biased region" description="Polar residues" evidence="1">
    <location>
        <begin position="10"/>
        <end position="19"/>
    </location>
</feature>
<name>A0A0D1YSN8_9EURO</name>
<dbReference type="AlphaFoldDB" id="A0A0D1YSN8"/>
<evidence type="ECO:0000256" key="1">
    <source>
        <dbReference type="SAM" id="MobiDB-lite"/>
    </source>
</evidence>
<dbReference type="Proteomes" id="UP000053599">
    <property type="component" value="Unassembled WGS sequence"/>
</dbReference>
<gene>
    <name evidence="2" type="ORF">PV11_09700</name>
</gene>
<protein>
    <submittedName>
        <fullName evidence="2">Uncharacterized protein</fullName>
    </submittedName>
</protein>
<dbReference type="EMBL" id="KN846954">
    <property type="protein sequence ID" value="KIV77928.1"/>
    <property type="molecule type" value="Genomic_DNA"/>
</dbReference>
<dbReference type="HOGENOM" id="CLU_114180_0_0_1"/>
<feature type="compositionally biased region" description="Acidic residues" evidence="1">
    <location>
        <begin position="27"/>
        <end position="36"/>
    </location>
</feature>
<reference evidence="2 3" key="1">
    <citation type="submission" date="2015-01" db="EMBL/GenBank/DDBJ databases">
        <title>The Genome Sequence of Exophiala sideris CBS121828.</title>
        <authorList>
            <consortium name="The Broad Institute Genomics Platform"/>
            <person name="Cuomo C."/>
            <person name="de Hoog S."/>
            <person name="Gorbushina A."/>
            <person name="Stielow B."/>
            <person name="Teixiera M."/>
            <person name="Abouelleil A."/>
            <person name="Chapman S.B."/>
            <person name="Priest M."/>
            <person name="Young S.K."/>
            <person name="Wortman J."/>
            <person name="Nusbaum C."/>
            <person name="Birren B."/>
        </authorList>
    </citation>
    <scope>NUCLEOTIDE SEQUENCE [LARGE SCALE GENOMIC DNA]</scope>
    <source>
        <strain evidence="2 3">CBS 121828</strain>
    </source>
</reference>
<sequence length="175" mass="19766">MPPKRASRRSAPSTQQTRSFFARDNENDWDDEDTGDGGDAAGHDVATVELREMEESLKRSMAVDTGLRKEQKQLRLEREFEKHVSELDGRVNQKVLGCREQVIRIQDAHVTKLLTLTQRKAEVEAQIIEQTQELADAYFAIRGEFEAVLKGRSEDVAEAIEALKKLDQGVTRGQA</sequence>
<feature type="region of interest" description="Disordered" evidence="1">
    <location>
        <begin position="1"/>
        <end position="43"/>
    </location>
</feature>
<organism evidence="2 3">
    <name type="scientific">Exophiala sideris</name>
    <dbReference type="NCBI Taxonomy" id="1016849"/>
    <lineage>
        <taxon>Eukaryota</taxon>
        <taxon>Fungi</taxon>
        <taxon>Dikarya</taxon>
        <taxon>Ascomycota</taxon>
        <taxon>Pezizomycotina</taxon>
        <taxon>Eurotiomycetes</taxon>
        <taxon>Chaetothyriomycetidae</taxon>
        <taxon>Chaetothyriales</taxon>
        <taxon>Herpotrichiellaceae</taxon>
        <taxon>Exophiala</taxon>
    </lineage>
</organism>
<proteinExistence type="predicted"/>
<dbReference type="OrthoDB" id="4120715at2759"/>
<accession>A0A0D1YSN8</accession>
<evidence type="ECO:0000313" key="2">
    <source>
        <dbReference type="EMBL" id="KIV77928.1"/>
    </source>
</evidence>
<evidence type="ECO:0000313" key="3">
    <source>
        <dbReference type="Proteomes" id="UP000053599"/>
    </source>
</evidence>